<dbReference type="InterPro" id="IPR016095">
    <property type="entry name" value="Ribosomal_uL1_3-a/b-sand"/>
</dbReference>
<evidence type="ECO:0000256" key="10">
    <source>
        <dbReference type="ARBA" id="ARBA00070787"/>
    </source>
</evidence>
<dbReference type="InParanoid" id="A0A166NJF1"/>
<evidence type="ECO:0000256" key="6">
    <source>
        <dbReference type="ARBA" id="ARBA00023054"/>
    </source>
</evidence>
<dbReference type="OrthoDB" id="10251727at2759"/>
<reference evidence="12 13" key="1">
    <citation type="journal article" date="2016" name="Mol. Biol. Evol.">
        <title>Comparative Genomics of Early-Diverging Mushroom-Forming Fungi Provides Insights into the Origins of Lignocellulose Decay Capabilities.</title>
        <authorList>
            <person name="Nagy L.G."/>
            <person name="Riley R."/>
            <person name="Tritt A."/>
            <person name="Adam C."/>
            <person name="Daum C."/>
            <person name="Floudas D."/>
            <person name="Sun H."/>
            <person name="Yadav J.S."/>
            <person name="Pangilinan J."/>
            <person name="Larsson K.H."/>
            <person name="Matsuura K."/>
            <person name="Barry K."/>
            <person name="Labutti K."/>
            <person name="Kuo R."/>
            <person name="Ohm R.A."/>
            <person name="Bhattacharya S.S."/>
            <person name="Shirouzu T."/>
            <person name="Yoshinaga Y."/>
            <person name="Martin F.M."/>
            <person name="Grigoriev I.V."/>
            <person name="Hibbett D.S."/>
        </authorList>
    </citation>
    <scope>NUCLEOTIDE SEQUENCE [LARGE SCALE GENOMIC DNA]</scope>
    <source>
        <strain evidence="12 13">HHB12029</strain>
    </source>
</reference>
<dbReference type="GO" id="GO:0005730">
    <property type="term" value="C:nucleolus"/>
    <property type="evidence" value="ECO:0007669"/>
    <property type="project" value="UniProtKB-SubCell"/>
</dbReference>
<dbReference type="GO" id="GO:0005840">
    <property type="term" value="C:ribosome"/>
    <property type="evidence" value="ECO:0007669"/>
    <property type="project" value="UniProtKB-KW"/>
</dbReference>
<dbReference type="InterPro" id="IPR023674">
    <property type="entry name" value="Ribosomal_uL1-like"/>
</dbReference>
<feature type="compositionally biased region" description="Low complexity" evidence="11">
    <location>
        <begin position="307"/>
        <end position="317"/>
    </location>
</feature>
<keyword evidence="12" id="KW-0687">Ribonucleoprotein</keyword>
<keyword evidence="2" id="KW-1017">Isopeptide bond</keyword>
<keyword evidence="5" id="KW-0007">Acetylation</keyword>
<evidence type="ECO:0000256" key="5">
    <source>
        <dbReference type="ARBA" id="ARBA00022990"/>
    </source>
</evidence>
<dbReference type="Pfam" id="PF00687">
    <property type="entry name" value="Ribosomal_L1"/>
    <property type="match status" value="1"/>
</dbReference>
<dbReference type="InterPro" id="IPR028364">
    <property type="entry name" value="Ribosomal_uL1/biogenesis"/>
</dbReference>
<evidence type="ECO:0000256" key="2">
    <source>
        <dbReference type="ARBA" id="ARBA00022499"/>
    </source>
</evidence>
<evidence type="ECO:0000256" key="9">
    <source>
        <dbReference type="ARBA" id="ARBA00061550"/>
    </source>
</evidence>
<dbReference type="SUPFAM" id="SSF56808">
    <property type="entry name" value="Ribosomal protein L1"/>
    <property type="match status" value="1"/>
</dbReference>
<dbReference type="Proteomes" id="UP000077266">
    <property type="component" value="Unassembled WGS sequence"/>
</dbReference>
<evidence type="ECO:0000256" key="1">
    <source>
        <dbReference type="ARBA" id="ARBA00004604"/>
    </source>
</evidence>
<comment type="similarity">
    <text evidence="9">Belongs to the universal ribosomal protein uL1 family. Highly divergent.</text>
</comment>
<name>A0A166NJF1_EXIGL</name>
<comment type="subcellular location">
    <subcellularLocation>
        <location evidence="1">Nucleus</location>
        <location evidence="1">Nucleolus</location>
    </subcellularLocation>
</comment>
<dbReference type="Gene3D" id="3.40.50.790">
    <property type="match status" value="1"/>
</dbReference>
<accession>A0A166NJF1</accession>
<evidence type="ECO:0000313" key="13">
    <source>
        <dbReference type="Proteomes" id="UP000077266"/>
    </source>
</evidence>
<gene>
    <name evidence="12" type="ORF">EXIGLDRAFT_782639</name>
</gene>
<dbReference type="FunFam" id="3.40.50.790:FF:000004">
    <property type="entry name" value="Ribosomal L1 domain-containing 1-like 1"/>
    <property type="match status" value="1"/>
</dbReference>
<evidence type="ECO:0000256" key="11">
    <source>
        <dbReference type="SAM" id="MobiDB-lite"/>
    </source>
</evidence>
<keyword evidence="4" id="KW-0832">Ubl conjugation</keyword>
<protein>
    <recommendedName>
        <fullName evidence="10">Ribosomal L1 domain-containing protein 1</fullName>
    </recommendedName>
</protein>
<feature type="region of interest" description="Disordered" evidence="11">
    <location>
        <begin position="260"/>
        <end position="521"/>
    </location>
</feature>
<keyword evidence="3" id="KW-0597">Phosphoprotein</keyword>
<keyword evidence="13" id="KW-1185">Reference proteome</keyword>
<feature type="compositionally biased region" description="Low complexity" evidence="11">
    <location>
        <begin position="367"/>
        <end position="381"/>
    </location>
</feature>
<evidence type="ECO:0000313" key="12">
    <source>
        <dbReference type="EMBL" id="KZV79225.1"/>
    </source>
</evidence>
<evidence type="ECO:0000256" key="3">
    <source>
        <dbReference type="ARBA" id="ARBA00022553"/>
    </source>
</evidence>
<sequence>MAADELIDEHVSSAQALKAAKALHAYATKKQTERDADELLPTKDEHVWLVVGTKVMHPEKKLKPHRIPLKHPLVDPRETSICLITKDPQREYKDLLADKNINFIHRVVGVTKLKGKYRGYDARRALLQENGLFLADDRVIPLLPQLLGSKFFVAKKQPIPVSLTKQDLKAELERAVESTYFHQNKGTCTSVKLGPLNASFGPAKLLDNLKTALPAVVAAIKGGWENIQNLHLKTSTSASLPIWTCDLGDAKGARWDGLTVGAAEDEEKEKPASKGKKRSKDESDEEDSATPKATPAKKANAKDDTTPKATPSSSSAAKAKKDDKASVDTPPKKKRKNDDGEAVAASATPAKKTKDDASVPAKKAKDTATSTPAKAAAPSSSSKKKKDGAALTPSKADASTPAKKEKEKPKSSASTPSAAAKPKSTSTPASEKPKSTTTSTSSPAPPKSALKSALKPTSSASTATPAKRATFAVDVTPAELKAKKKSASVSGTGSKKDKVVARDSKSKEKKAAMLVGKDKRR</sequence>
<keyword evidence="6" id="KW-0175">Coiled coil</keyword>
<proteinExistence type="inferred from homology"/>
<comment type="function">
    <text evidence="8">Regulates cellular senescence through inhibition of PTEN translation. Acts as a pro-apoptotic regulator in response to DNA damage.</text>
</comment>
<evidence type="ECO:0000256" key="7">
    <source>
        <dbReference type="ARBA" id="ARBA00023242"/>
    </source>
</evidence>
<evidence type="ECO:0000256" key="8">
    <source>
        <dbReference type="ARBA" id="ARBA00054167"/>
    </source>
</evidence>
<feature type="compositionally biased region" description="Low complexity" evidence="11">
    <location>
        <begin position="411"/>
        <end position="456"/>
    </location>
</feature>
<dbReference type="CDD" id="cd00403">
    <property type="entry name" value="Ribosomal_L1"/>
    <property type="match status" value="1"/>
</dbReference>
<evidence type="ECO:0000256" key="4">
    <source>
        <dbReference type="ARBA" id="ARBA00022843"/>
    </source>
</evidence>
<dbReference type="EMBL" id="KV426656">
    <property type="protein sequence ID" value="KZV79225.1"/>
    <property type="molecule type" value="Genomic_DNA"/>
</dbReference>
<dbReference type="STRING" id="1314781.A0A166NJF1"/>
<keyword evidence="7" id="KW-0539">Nucleus</keyword>
<organism evidence="12 13">
    <name type="scientific">Exidia glandulosa HHB12029</name>
    <dbReference type="NCBI Taxonomy" id="1314781"/>
    <lineage>
        <taxon>Eukaryota</taxon>
        <taxon>Fungi</taxon>
        <taxon>Dikarya</taxon>
        <taxon>Basidiomycota</taxon>
        <taxon>Agaricomycotina</taxon>
        <taxon>Agaricomycetes</taxon>
        <taxon>Auriculariales</taxon>
        <taxon>Exidiaceae</taxon>
        <taxon>Exidia</taxon>
    </lineage>
</organism>
<feature type="compositionally biased region" description="Basic and acidic residues" evidence="11">
    <location>
        <begin position="494"/>
        <end position="511"/>
    </location>
</feature>
<keyword evidence="12" id="KW-0689">Ribosomal protein</keyword>
<dbReference type="AlphaFoldDB" id="A0A166NJF1"/>